<keyword evidence="6" id="KW-0472">Membrane</keyword>
<dbReference type="SUPFAM" id="SSF81296">
    <property type="entry name" value="E set domains"/>
    <property type="match status" value="1"/>
</dbReference>
<dbReference type="Proteomes" id="UP001551675">
    <property type="component" value="Unassembled WGS sequence"/>
</dbReference>
<sequence>MRRLLTVLLLACAPVLGVAMPAQAHNVLVGSDPKDGAQVATAPDRITLEFDQPVRRDFARIAVTGPDGATYEQGEITAKGDSVSIGLAPLGPAGAYVIGYRIVSNDGHPVTGTITFTLTTAGQAAGQPSPSATSSTGPVESPSANPPESPSATPSEQAQTGGQTLPPAAGGQPDLTTSTTDLTAQSSSGGWVWGLLVGTLALLALSAYVLVRHDRRARSAA</sequence>
<evidence type="ECO:0000256" key="2">
    <source>
        <dbReference type="ARBA" id="ARBA00022723"/>
    </source>
</evidence>
<comment type="subcellular location">
    <subcellularLocation>
        <location evidence="1">Cell envelope</location>
    </subcellularLocation>
</comment>
<comment type="caution">
    <text evidence="9">The sequence shown here is derived from an EMBL/GenBank/DDBJ whole genome shotgun (WGS) entry which is preliminary data.</text>
</comment>
<evidence type="ECO:0000256" key="1">
    <source>
        <dbReference type="ARBA" id="ARBA00004196"/>
    </source>
</evidence>
<proteinExistence type="predicted"/>
<evidence type="ECO:0000256" key="7">
    <source>
        <dbReference type="SAM" id="SignalP"/>
    </source>
</evidence>
<feature type="compositionally biased region" description="Polar residues" evidence="5">
    <location>
        <begin position="126"/>
        <end position="138"/>
    </location>
</feature>
<dbReference type="InterPro" id="IPR007348">
    <property type="entry name" value="CopC_dom"/>
</dbReference>
<feature type="signal peptide" evidence="7">
    <location>
        <begin position="1"/>
        <end position="24"/>
    </location>
</feature>
<evidence type="ECO:0000256" key="3">
    <source>
        <dbReference type="ARBA" id="ARBA00022729"/>
    </source>
</evidence>
<accession>A0ABV3G8C8</accession>
<gene>
    <name evidence="9" type="ORF">AB0I59_04585</name>
</gene>
<dbReference type="InterPro" id="IPR014755">
    <property type="entry name" value="Cu-Rt/internalin_Ig-like"/>
</dbReference>
<keyword evidence="6" id="KW-1133">Transmembrane helix</keyword>
<feature type="compositionally biased region" description="Polar residues" evidence="5">
    <location>
        <begin position="174"/>
        <end position="183"/>
    </location>
</feature>
<organism evidence="9 10">
    <name type="scientific">Microtetraspora glauca</name>
    <dbReference type="NCBI Taxonomy" id="1996"/>
    <lineage>
        <taxon>Bacteria</taxon>
        <taxon>Bacillati</taxon>
        <taxon>Actinomycetota</taxon>
        <taxon>Actinomycetes</taxon>
        <taxon>Streptosporangiales</taxon>
        <taxon>Streptosporangiaceae</taxon>
        <taxon>Microtetraspora</taxon>
    </lineage>
</organism>
<evidence type="ECO:0000256" key="6">
    <source>
        <dbReference type="SAM" id="Phobius"/>
    </source>
</evidence>
<keyword evidence="4" id="KW-0186">Copper</keyword>
<reference evidence="9 10" key="1">
    <citation type="submission" date="2024-06" db="EMBL/GenBank/DDBJ databases">
        <title>The Natural Products Discovery Center: Release of the First 8490 Sequenced Strains for Exploring Actinobacteria Biosynthetic Diversity.</title>
        <authorList>
            <person name="Kalkreuter E."/>
            <person name="Kautsar S.A."/>
            <person name="Yang D."/>
            <person name="Bader C.D."/>
            <person name="Teijaro C.N."/>
            <person name="Fluegel L."/>
            <person name="Davis C.M."/>
            <person name="Simpson J.R."/>
            <person name="Lauterbach L."/>
            <person name="Steele A.D."/>
            <person name="Gui C."/>
            <person name="Meng S."/>
            <person name="Li G."/>
            <person name="Viehrig K."/>
            <person name="Ye F."/>
            <person name="Su P."/>
            <person name="Kiefer A.F."/>
            <person name="Nichols A."/>
            <person name="Cepeda A.J."/>
            <person name="Yan W."/>
            <person name="Fan B."/>
            <person name="Jiang Y."/>
            <person name="Adhikari A."/>
            <person name="Zheng C.-J."/>
            <person name="Schuster L."/>
            <person name="Cowan T.M."/>
            <person name="Smanski M.J."/>
            <person name="Chevrette M.G."/>
            <person name="De Carvalho L.P.S."/>
            <person name="Shen B."/>
        </authorList>
    </citation>
    <scope>NUCLEOTIDE SEQUENCE [LARGE SCALE GENOMIC DNA]</scope>
    <source>
        <strain evidence="9 10">NPDC050100</strain>
    </source>
</reference>
<evidence type="ECO:0000259" key="8">
    <source>
        <dbReference type="Pfam" id="PF04234"/>
    </source>
</evidence>
<keyword evidence="6" id="KW-0812">Transmembrane</keyword>
<protein>
    <submittedName>
        <fullName evidence="9">Copper resistance protein CopC</fullName>
    </submittedName>
</protein>
<keyword evidence="3 7" id="KW-0732">Signal</keyword>
<dbReference type="Pfam" id="PF04234">
    <property type="entry name" value="CopC"/>
    <property type="match status" value="1"/>
</dbReference>
<dbReference type="Gene3D" id="2.60.40.1220">
    <property type="match status" value="1"/>
</dbReference>
<name>A0ABV3G8C8_MICGL</name>
<dbReference type="PANTHER" id="PTHR34820">
    <property type="entry name" value="INNER MEMBRANE PROTEIN YEBZ"/>
    <property type="match status" value="1"/>
</dbReference>
<dbReference type="InterPro" id="IPR014756">
    <property type="entry name" value="Ig_E-set"/>
</dbReference>
<evidence type="ECO:0000256" key="5">
    <source>
        <dbReference type="SAM" id="MobiDB-lite"/>
    </source>
</evidence>
<dbReference type="PANTHER" id="PTHR34820:SF4">
    <property type="entry name" value="INNER MEMBRANE PROTEIN YEBZ"/>
    <property type="match status" value="1"/>
</dbReference>
<dbReference type="EMBL" id="JBFALK010000002">
    <property type="protein sequence ID" value="MEV0967888.1"/>
    <property type="molecule type" value="Genomic_DNA"/>
</dbReference>
<keyword evidence="10" id="KW-1185">Reference proteome</keyword>
<evidence type="ECO:0000313" key="10">
    <source>
        <dbReference type="Proteomes" id="UP001551675"/>
    </source>
</evidence>
<dbReference type="InterPro" id="IPR032694">
    <property type="entry name" value="CopC/D"/>
</dbReference>
<evidence type="ECO:0000256" key="4">
    <source>
        <dbReference type="ARBA" id="ARBA00023008"/>
    </source>
</evidence>
<feature type="transmembrane region" description="Helical" evidence="6">
    <location>
        <begin position="191"/>
        <end position="211"/>
    </location>
</feature>
<evidence type="ECO:0000313" key="9">
    <source>
        <dbReference type="EMBL" id="MEV0967888.1"/>
    </source>
</evidence>
<feature type="chain" id="PRO_5046396839" evidence="7">
    <location>
        <begin position="25"/>
        <end position="221"/>
    </location>
</feature>
<keyword evidence="2" id="KW-0479">Metal-binding</keyword>
<feature type="region of interest" description="Disordered" evidence="5">
    <location>
        <begin position="122"/>
        <end position="183"/>
    </location>
</feature>
<dbReference type="RefSeq" id="WP_358130004.1">
    <property type="nucleotide sequence ID" value="NZ_JBFALK010000002.1"/>
</dbReference>
<feature type="domain" description="CopC" evidence="8">
    <location>
        <begin position="25"/>
        <end position="118"/>
    </location>
</feature>